<proteinExistence type="predicted"/>
<dbReference type="Proteomes" id="UP001338125">
    <property type="component" value="Unassembled WGS sequence"/>
</dbReference>
<keyword evidence="1" id="KW-0732">Signal</keyword>
<keyword evidence="3" id="KW-1185">Reference proteome</keyword>
<comment type="caution">
    <text evidence="2">The sequence shown here is derived from an EMBL/GenBank/DDBJ whole genome shotgun (WGS) entry which is preliminary data.</text>
</comment>
<evidence type="ECO:0000313" key="2">
    <source>
        <dbReference type="EMBL" id="KAK5996521.1"/>
    </source>
</evidence>
<organism evidence="2 3">
    <name type="scientific">Cladobotryum mycophilum</name>
    <dbReference type="NCBI Taxonomy" id="491253"/>
    <lineage>
        <taxon>Eukaryota</taxon>
        <taxon>Fungi</taxon>
        <taxon>Dikarya</taxon>
        <taxon>Ascomycota</taxon>
        <taxon>Pezizomycotina</taxon>
        <taxon>Sordariomycetes</taxon>
        <taxon>Hypocreomycetidae</taxon>
        <taxon>Hypocreales</taxon>
        <taxon>Hypocreaceae</taxon>
        <taxon>Cladobotryum</taxon>
    </lineage>
</organism>
<reference evidence="2 3" key="1">
    <citation type="submission" date="2024-01" db="EMBL/GenBank/DDBJ databases">
        <title>Complete genome of Cladobotryum mycophilum ATHUM6906.</title>
        <authorList>
            <person name="Christinaki A.C."/>
            <person name="Myridakis A.I."/>
            <person name="Kouvelis V.N."/>
        </authorList>
    </citation>
    <scope>NUCLEOTIDE SEQUENCE [LARGE SCALE GENOMIC DNA]</scope>
    <source>
        <strain evidence="2 3">ATHUM6906</strain>
    </source>
</reference>
<feature type="signal peptide" evidence="1">
    <location>
        <begin position="1"/>
        <end position="19"/>
    </location>
</feature>
<protein>
    <submittedName>
        <fullName evidence="2">Uncharacterized protein</fullName>
    </submittedName>
</protein>
<accession>A0ABR0SWG5</accession>
<evidence type="ECO:0000313" key="3">
    <source>
        <dbReference type="Proteomes" id="UP001338125"/>
    </source>
</evidence>
<gene>
    <name evidence="2" type="ORF">PT974_01856</name>
</gene>
<dbReference type="EMBL" id="JAVFKD010000002">
    <property type="protein sequence ID" value="KAK5996521.1"/>
    <property type="molecule type" value="Genomic_DNA"/>
</dbReference>
<sequence length="87" mass="9681">MQLFNFFLAAMAVLPLTNACKCWGYTGPNDPDGTPVDSAGKTCCDKFHGRWSGYDCDAHSIHDKLNSFNKCCKEQHTSTSDCWAKKI</sequence>
<feature type="chain" id="PRO_5046104780" evidence="1">
    <location>
        <begin position="20"/>
        <end position="87"/>
    </location>
</feature>
<name>A0ABR0SWG5_9HYPO</name>
<evidence type="ECO:0000256" key="1">
    <source>
        <dbReference type="SAM" id="SignalP"/>
    </source>
</evidence>